<accession>A0AB35Y5W4</accession>
<keyword evidence="1" id="KW-0812">Transmembrane</keyword>
<protein>
    <submittedName>
        <fullName evidence="3">GDSL-type esterase/lipase family protein</fullName>
    </submittedName>
</protein>
<dbReference type="InterPro" id="IPR036514">
    <property type="entry name" value="SGNH_hydro_sf"/>
</dbReference>
<evidence type="ECO:0000259" key="2">
    <source>
        <dbReference type="Pfam" id="PF13472"/>
    </source>
</evidence>
<comment type="caution">
    <text evidence="3">The sequence shown here is derived from an EMBL/GenBank/DDBJ whole genome shotgun (WGS) entry which is preliminary data.</text>
</comment>
<organism evidence="3 4">
    <name type="scientific">Faecalibacterium wellingii</name>
    <dbReference type="NCBI Taxonomy" id="2929491"/>
    <lineage>
        <taxon>Bacteria</taxon>
        <taxon>Bacillati</taxon>
        <taxon>Bacillota</taxon>
        <taxon>Clostridia</taxon>
        <taxon>Eubacteriales</taxon>
        <taxon>Oscillospiraceae</taxon>
        <taxon>Faecalibacterium</taxon>
    </lineage>
</organism>
<keyword evidence="1" id="KW-0472">Membrane</keyword>
<dbReference type="EMBL" id="JBBFGL010000004">
    <property type="protein sequence ID" value="MEJ5195685.1"/>
    <property type="molecule type" value="Genomic_DNA"/>
</dbReference>
<feature type="domain" description="SGNH hydrolase-type esterase" evidence="2">
    <location>
        <begin position="135"/>
        <end position="304"/>
    </location>
</feature>
<evidence type="ECO:0000313" key="4">
    <source>
        <dbReference type="Proteomes" id="UP001373196"/>
    </source>
</evidence>
<keyword evidence="1" id="KW-1133">Transmembrane helix</keyword>
<dbReference type="SUPFAM" id="SSF52266">
    <property type="entry name" value="SGNH hydrolase"/>
    <property type="match status" value="1"/>
</dbReference>
<name>A0AB35Y5W4_9FIRM</name>
<sequence length="336" mass="35054">MGISHEYHSAPRRSRHGAVSGRLRFLGAVIAILLVSYAITAILENGAEGADDTPSTNAGGIAENILAPLPMQGEADSSSAAPDGSIGTPDAVTLEAFGPAKQTAGAYTVKAYDASVIRQPSCGQVDLSYFADAAFLGDSLTVGFSDYQINLGGALICGYTGVGPDAIVNRSAVKSPTRGQEVALDVLAAAQPRKLYILLGTNTLTTLGASDRFLAYYGQMLDLLRQTLGDGCTIYVQSIPPVRPTVAAEKPGLATDVLRGVNEQLAQMAASKGCVYLDLWEALADGEGNLKEMLAAPDGVHLSAGNGYGAWVTYLRNHAKYSADNSWTMGSVYSAQ</sequence>
<dbReference type="InterPro" id="IPR013830">
    <property type="entry name" value="SGNH_hydro"/>
</dbReference>
<gene>
    <name evidence="3" type="ORF">WF834_05740</name>
</gene>
<dbReference type="RefSeq" id="WP_339395205.1">
    <property type="nucleotide sequence ID" value="NZ_JBBFGL010000004.1"/>
</dbReference>
<evidence type="ECO:0000256" key="1">
    <source>
        <dbReference type="SAM" id="Phobius"/>
    </source>
</evidence>
<feature type="transmembrane region" description="Helical" evidence="1">
    <location>
        <begin position="21"/>
        <end position="43"/>
    </location>
</feature>
<dbReference type="Pfam" id="PF13472">
    <property type="entry name" value="Lipase_GDSL_2"/>
    <property type="match status" value="1"/>
</dbReference>
<proteinExistence type="predicted"/>
<dbReference type="Gene3D" id="3.40.50.1110">
    <property type="entry name" value="SGNH hydrolase"/>
    <property type="match status" value="1"/>
</dbReference>
<evidence type="ECO:0000313" key="3">
    <source>
        <dbReference type="EMBL" id="MEJ5195685.1"/>
    </source>
</evidence>
<dbReference type="Proteomes" id="UP001373196">
    <property type="component" value="Unassembled WGS sequence"/>
</dbReference>
<reference evidence="3" key="1">
    <citation type="submission" date="2024-03" db="EMBL/GenBank/DDBJ databases">
        <authorList>
            <person name="Plomp N."/>
            <person name="Harmsen H.J."/>
        </authorList>
    </citation>
    <scope>NUCLEOTIDE SEQUENCE</scope>
    <source>
        <strain evidence="3">HTF-128</strain>
    </source>
</reference>
<dbReference type="AlphaFoldDB" id="A0AB35Y5W4"/>